<evidence type="ECO:0000256" key="9">
    <source>
        <dbReference type="ARBA" id="ARBA00023136"/>
    </source>
</evidence>
<keyword evidence="4" id="KW-0808">Transferase</keyword>
<sequence length="460" mass="52512">MFFLPSSLPETSQIRFLGFTALLSSVNCNVTVRLPCVIHTWQSHIQGALFFVLCSAGRSITMIYRRRILKGLLYFLMFFVSCAVIYNSYTKKQRRAPYCLGTNEEPPPLPADTCRNIKNIITISQIKKIKSDELRKHVKDLQRCPWSRNASALMAIRSELQACCDAARYFLVTQENTQIGDNITYETQKSRQIVVTETLHKMFPKTSVFNKPIRSCAVVGNGGILRNSCCGAEIDRADYVFRFNLPPMNYSDDTGRKTNLVTANPSIVSKRYSRLHERRRPFMDLVKNFEPAPILMAAFSFPSTTDVILKVIYTLDEFGSQQKVVYHHPNYLTYLAVYWKKKGLVVRRLSSGFLIVSTALEICDEVTLYGFWPFDQDTNGKPILHHYYDNRPPKRGVHSMPDEFFFYTKCTARESLSYRLGNASEMSVRGSTMPRQRNNTDAISSLALVVIVNSPQVGQI</sequence>
<keyword evidence="10" id="KW-0325">Glycoprotein</keyword>
<evidence type="ECO:0000256" key="5">
    <source>
        <dbReference type="ARBA" id="ARBA00022692"/>
    </source>
</evidence>
<dbReference type="GeneTree" id="ENSGT01030000234535"/>
<feature type="transmembrane region" description="Helical" evidence="11">
    <location>
        <begin position="71"/>
        <end position="89"/>
    </location>
</feature>
<keyword evidence="7 11" id="KW-1133">Transmembrane helix</keyword>
<dbReference type="Ensembl" id="ENSLLET00000010450.1">
    <property type="protein sequence ID" value="ENSLLEP00000010058.1"/>
    <property type="gene ID" value="ENSLLEG00000006371.1"/>
</dbReference>
<evidence type="ECO:0000256" key="6">
    <source>
        <dbReference type="ARBA" id="ARBA00022968"/>
    </source>
</evidence>
<name>A0A8C5M9X5_9ANUR</name>
<comment type="subcellular location">
    <subcellularLocation>
        <location evidence="1">Golgi apparatus membrane</location>
        <topology evidence="1">Single-pass type II membrane protein</topology>
    </subcellularLocation>
</comment>
<dbReference type="GO" id="GO:0000139">
    <property type="term" value="C:Golgi membrane"/>
    <property type="evidence" value="ECO:0007669"/>
    <property type="project" value="UniProtKB-SubCell"/>
</dbReference>
<dbReference type="PANTHER" id="PTHR11987:SF29">
    <property type="entry name" value="ALPHA-2,8-SIALYLTRANSFERASE 8F"/>
    <property type="match status" value="1"/>
</dbReference>
<evidence type="ECO:0000256" key="10">
    <source>
        <dbReference type="ARBA" id="ARBA00023180"/>
    </source>
</evidence>
<reference evidence="12" key="1">
    <citation type="submission" date="2025-08" db="UniProtKB">
        <authorList>
            <consortium name="Ensembl"/>
        </authorList>
    </citation>
    <scope>IDENTIFICATION</scope>
</reference>
<proteinExistence type="inferred from homology"/>
<dbReference type="GO" id="GO:0006491">
    <property type="term" value="P:N-glycan processing"/>
    <property type="evidence" value="ECO:0007669"/>
    <property type="project" value="TreeGrafter"/>
</dbReference>
<keyword evidence="6" id="KW-0735">Signal-anchor</keyword>
<dbReference type="PANTHER" id="PTHR11987">
    <property type="entry name" value="ALPHA-2,8-SIALYLTRANSFERASE"/>
    <property type="match status" value="1"/>
</dbReference>
<dbReference type="Pfam" id="PF00777">
    <property type="entry name" value="Glyco_transf_29"/>
    <property type="match status" value="1"/>
</dbReference>
<evidence type="ECO:0000256" key="3">
    <source>
        <dbReference type="ARBA" id="ARBA00022676"/>
    </source>
</evidence>
<evidence type="ECO:0000256" key="4">
    <source>
        <dbReference type="ARBA" id="ARBA00022679"/>
    </source>
</evidence>
<dbReference type="InterPro" id="IPR050943">
    <property type="entry name" value="Glycosyltr_29_Sialyltrsf"/>
</dbReference>
<protein>
    <recommendedName>
        <fullName evidence="14">Alpha-2,8-sialyltransferase 8E</fullName>
    </recommendedName>
</protein>
<dbReference type="GO" id="GO:0009311">
    <property type="term" value="P:oligosaccharide metabolic process"/>
    <property type="evidence" value="ECO:0007669"/>
    <property type="project" value="TreeGrafter"/>
</dbReference>
<dbReference type="InterPro" id="IPR038578">
    <property type="entry name" value="GT29-like_sf"/>
</dbReference>
<keyword evidence="8" id="KW-0333">Golgi apparatus</keyword>
<keyword evidence="9 11" id="KW-0472">Membrane</keyword>
<dbReference type="InterPro" id="IPR001675">
    <property type="entry name" value="Glyco_trans_29"/>
</dbReference>
<evidence type="ECO:0000256" key="7">
    <source>
        <dbReference type="ARBA" id="ARBA00022989"/>
    </source>
</evidence>
<accession>A0A8C5M9X5</accession>
<evidence type="ECO:0000256" key="11">
    <source>
        <dbReference type="SAM" id="Phobius"/>
    </source>
</evidence>
<keyword evidence="5 11" id="KW-0812">Transmembrane</keyword>
<comment type="similarity">
    <text evidence="2">Belongs to the glycosyltransferase 29 family.</text>
</comment>
<reference evidence="12" key="2">
    <citation type="submission" date="2025-09" db="UniProtKB">
        <authorList>
            <consortium name="Ensembl"/>
        </authorList>
    </citation>
    <scope>IDENTIFICATION</scope>
</reference>
<evidence type="ECO:0000256" key="1">
    <source>
        <dbReference type="ARBA" id="ARBA00004323"/>
    </source>
</evidence>
<keyword evidence="13" id="KW-1185">Reference proteome</keyword>
<dbReference type="AlphaFoldDB" id="A0A8C5M9X5"/>
<dbReference type="Proteomes" id="UP000694569">
    <property type="component" value="Unplaced"/>
</dbReference>
<evidence type="ECO:0008006" key="14">
    <source>
        <dbReference type="Google" id="ProtNLM"/>
    </source>
</evidence>
<evidence type="ECO:0000313" key="13">
    <source>
        <dbReference type="Proteomes" id="UP000694569"/>
    </source>
</evidence>
<evidence type="ECO:0000256" key="2">
    <source>
        <dbReference type="ARBA" id="ARBA00006003"/>
    </source>
</evidence>
<keyword evidence="3" id="KW-0328">Glycosyltransferase</keyword>
<dbReference type="Gene3D" id="3.90.1480.20">
    <property type="entry name" value="Glycosyl transferase family 29"/>
    <property type="match status" value="1"/>
</dbReference>
<dbReference type="GO" id="GO:0003828">
    <property type="term" value="F:alpha-N-acetylneuraminate alpha-2,8-sialyltransferase activity"/>
    <property type="evidence" value="ECO:0007669"/>
    <property type="project" value="TreeGrafter"/>
</dbReference>
<evidence type="ECO:0000313" key="12">
    <source>
        <dbReference type="Ensembl" id="ENSLLEP00000010058.1"/>
    </source>
</evidence>
<evidence type="ECO:0000256" key="8">
    <source>
        <dbReference type="ARBA" id="ARBA00023034"/>
    </source>
</evidence>
<dbReference type="OrthoDB" id="10264956at2759"/>
<organism evidence="12 13">
    <name type="scientific">Leptobrachium leishanense</name>
    <name type="common">Leishan spiny toad</name>
    <dbReference type="NCBI Taxonomy" id="445787"/>
    <lineage>
        <taxon>Eukaryota</taxon>
        <taxon>Metazoa</taxon>
        <taxon>Chordata</taxon>
        <taxon>Craniata</taxon>
        <taxon>Vertebrata</taxon>
        <taxon>Euteleostomi</taxon>
        <taxon>Amphibia</taxon>
        <taxon>Batrachia</taxon>
        <taxon>Anura</taxon>
        <taxon>Pelobatoidea</taxon>
        <taxon>Megophryidae</taxon>
        <taxon>Leptobrachium</taxon>
    </lineage>
</organism>